<feature type="region of interest" description="Disordered" evidence="1">
    <location>
        <begin position="125"/>
        <end position="145"/>
    </location>
</feature>
<protein>
    <submittedName>
        <fullName evidence="2">GTP pyrophosphokinase</fullName>
    </submittedName>
</protein>
<dbReference type="AlphaFoldDB" id="A0A5K1JS21"/>
<organism evidence="2">
    <name type="scientific">Ganoderma boninense</name>
    <dbReference type="NCBI Taxonomy" id="34458"/>
    <lineage>
        <taxon>Eukaryota</taxon>
        <taxon>Fungi</taxon>
        <taxon>Dikarya</taxon>
        <taxon>Basidiomycota</taxon>
        <taxon>Agaricomycotina</taxon>
        <taxon>Agaricomycetes</taxon>
        <taxon>Polyporales</taxon>
        <taxon>Polyporaceae</taxon>
        <taxon>Ganoderma</taxon>
    </lineage>
</organism>
<keyword evidence="2" id="KW-0418">Kinase</keyword>
<dbReference type="GO" id="GO:0016301">
    <property type="term" value="F:kinase activity"/>
    <property type="evidence" value="ECO:0007669"/>
    <property type="project" value="UniProtKB-KW"/>
</dbReference>
<feature type="compositionally biased region" description="Low complexity" evidence="1">
    <location>
        <begin position="128"/>
        <end position="137"/>
    </location>
</feature>
<keyword evidence="2" id="KW-0808">Transferase</keyword>
<dbReference type="EMBL" id="LR723801">
    <property type="protein sequence ID" value="VWO94149.1"/>
    <property type="molecule type" value="Genomic_DNA"/>
</dbReference>
<name>A0A5K1JS21_9APHY</name>
<evidence type="ECO:0000313" key="2">
    <source>
        <dbReference type="EMBL" id="VWO94149.1"/>
    </source>
</evidence>
<sequence length="370" mass="40935">MGMVADFRSPQPLRADFTHPDPFVVSAYSICRASEHVIVDPIEDSDHRPPDSDPTVKTKLVNVRILGHLLAQTRLLSGYAIATVATGILSCRADPAERDEAVDVEALSALGEVYKNHLLRPFRRFKGPTSNASSDPSSPSPPSCKLTEEEVDQLLAKTPRSPSKSRQLALHRDDFRCIVTRVLDISYARELQAQAPGPLEAQTLECCHIFPASGSTNHEFQGVLKSLGYTNIVNGLATADSKIYSLENTMTMVHVLHDHFARLDLWLEPTEDSHSEQTPHRYRLRTLWLLPHGLADGQAVTFQCHSAHPRLALPDPEYLRIHAACCRVAHLSGVAGLFDELERDLASDPDPATETPEFSRAPYAHLDHLS</sequence>
<feature type="region of interest" description="Disordered" evidence="1">
    <location>
        <begin position="345"/>
        <end position="370"/>
    </location>
</feature>
<reference evidence="2" key="1">
    <citation type="submission" date="2019-10" db="EMBL/GenBank/DDBJ databases">
        <authorList>
            <person name="Nor Muhammad N."/>
        </authorList>
    </citation>
    <scope>NUCLEOTIDE SEQUENCE</scope>
</reference>
<proteinExistence type="predicted"/>
<accession>A0A5K1JS21</accession>
<gene>
    <name evidence="2" type="primary">Q7VM28</name>
</gene>
<evidence type="ECO:0000256" key="1">
    <source>
        <dbReference type="SAM" id="MobiDB-lite"/>
    </source>
</evidence>